<dbReference type="AlphaFoldDB" id="A9KR45"/>
<dbReference type="HOGENOM" id="CLU_080433_0_0_9"/>
<organism evidence="2 3">
    <name type="scientific">Lachnoclostridium phytofermentans (strain ATCC 700394 / DSM 18823 / ISDg)</name>
    <name type="common">Clostridium phytofermentans</name>
    <dbReference type="NCBI Taxonomy" id="357809"/>
    <lineage>
        <taxon>Bacteria</taxon>
        <taxon>Bacillati</taxon>
        <taxon>Bacillota</taxon>
        <taxon>Clostridia</taxon>
        <taxon>Lachnospirales</taxon>
        <taxon>Lachnospiraceae</taxon>
    </lineage>
</organism>
<accession>A9KR45</accession>
<protein>
    <submittedName>
        <fullName evidence="2">Xylose isomerase domain protein TIM barrel</fullName>
    </submittedName>
</protein>
<dbReference type="OrthoDB" id="128241at2"/>
<dbReference type="EMBL" id="CP000885">
    <property type="protein sequence ID" value="ABX40513.1"/>
    <property type="molecule type" value="Genomic_DNA"/>
</dbReference>
<dbReference type="InterPro" id="IPR036237">
    <property type="entry name" value="Xyl_isomerase-like_sf"/>
</dbReference>
<feature type="domain" description="Xylose isomerase-like TIM barrel" evidence="1">
    <location>
        <begin position="19"/>
        <end position="268"/>
    </location>
</feature>
<dbReference type="eggNOG" id="COG1082">
    <property type="taxonomic scope" value="Bacteria"/>
</dbReference>
<name>A9KR45_LACP7</name>
<dbReference type="SUPFAM" id="SSF51658">
    <property type="entry name" value="Xylose isomerase-like"/>
    <property type="match status" value="1"/>
</dbReference>
<proteinExistence type="predicted"/>
<dbReference type="RefSeq" id="WP_012198156.1">
    <property type="nucleotide sequence ID" value="NC_010001.1"/>
</dbReference>
<dbReference type="PANTHER" id="PTHR12110">
    <property type="entry name" value="HYDROXYPYRUVATE ISOMERASE"/>
    <property type="match status" value="1"/>
</dbReference>
<gene>
    <name evidence="2" type="ordered locus">Cphy_0124</name>
</gene>
<dbReference type="Proteomes" id="UP000000370">
    <property type="component" value="Chromosome"/>
</dbReference>
<dbReference type="KEGG" id="cpy:Cphy_0124"/>
<evidence type="ECO:0000313" key="3">
    <source>
        <dbReference type="Proteomes" id="UP000000370"/>
    </source>
</evidence>
<dbReference type="STRING" id="357809.Cphy_0124"/>
<dbReference type="GO" id="GO:0016853">
    <property type="term" value="F:isomerase activity"/>
    <property type="evidence" value="ECO:0007669"/>
    <property type="project" value="UniProtKB-KW"/>
</dbReference>
<dbReference type="InterPro" id="IPR013022">
    <property type="entry name" value="Xyl_isomerase-like_TIM-brl"/>
</dbReference>
<dbReference type="InterPro" id="IPR050312">
    <property type="entry name" value="IolE/XylAMocC-like"/>
</dbReference>
<sequence length="278" mass="31869">MRIGGGLEKPYSNPEEWYQLVKELGYRAVLSPIDYRASQDEKKAYQQCVKEHDLIIGEVGAWKNAIAFDELERKEALTFCKNQLALAEELGANCCVNISGSRGELWDGCYKENYQSDTYALAVDSIREIIDAVKPTRTFYTIEPMPWMVPDSPDEYLKLIDDVDRKAFGVHLDFVNMINCPKRYVYHEEFIKECFEKLGPMIKSIHGKDVWMENKYTTLIHETMPGKGILNYQLITRLCEQLGPDTTLFVEHLPDFDSYKQAAGYVRQQAVLAGVSLP</sequence>
<evidence type="ECO:0000313" key="2">
    <source>
        <dbReference type="EMBL" id="ABX40513.1"/>
    </source>
</evidence>
<dbReference type="Gene3D" id="3.20.20.150">
    <property type="entry name" value="Divalent-metal-dependent TIM barrel enzymes"/>
    <property type="match status" value="1"/>
</dbReference>
<evidence type="ECO:0000259" key="1">
    <source>
        <dbReference type="Pfam" id="PF01261"/>
    </source>
</evidence>
<reference evidence="3" key="1">
    <citation type="submission" date="2007-11" db="EMBL/GenBank/DDBJ databases">
        <title>Complete genome sequence of Clostridium phytofermentans ISDg.</title>
        <authorList>
            <person name="Leschine S.B."/>
            <person name="Warnick T.A."/>
            <person name="Blanchard J.L."/>
            <person name="Schnell D.J."/>
            <person name="Petit E.L."/>
            <person name="LaTouf W.G."/>
            <person name="Copeland A."/>
            <person name="Lucas S."/>
            <person name="Lapidus A."/>
            <person name="Barry K."/>
            <person name="Glavina del Rio T."/>
            <person name="Dalin E."/>
            <person name="Tice H."/>
            <person name="Pitluck S."/>
            <person name="Kiss H."/>
            <person name="Brettin T."/>
            <person name="Bruce D."/>
            <person name="Detter J.C."/>
            <person name="Han C."/>
            <person name="Kuske C."/>
            <person name="Schmutz J."/>
            <person name="Larimer F."/>
            <person name="Land M."/>
            <person name="Hauser L."/>
            <person name="Kyrpides N."/>
            <person name="Kim E.A."/>
            <person name="Richardson P."/>
        </authorList>
    </citation>
    <scope>NUCLEOTIDE SEQUENCE [LARGE SCALE GENOMIC DNA]</scope>
    <source>
        <strain evidence="3">ATCC 700394 / DSM 18823 / ISDg</strain>
    </source>
</reference>
<dbReference type="Pfam" id="PF01261">
    <property type="entry name" value="AP_endonuc_2"/>
    <property type="match status" value="1"/>
</dbReference>
<keyword evidence="3" id="KW-1185">Reference proteome</keyword>
<keyword evidence="2" id="KW-0413">Isomerase</keyword>